<name>A0A9Q0K5L7_9MAGN</name>
<sequence>MSQDSRVTDSLGKQTQDAANKALQNVQRRNGLTSMADAYRNQQPYMHPPAAMLKRPRTDYNLRPPMGPSGHEMLNYLPRDDDRGGPHVLKDTKTIGSAYDRYLHSAQLSSFSTGEASNFSWGAGLGRGYGVGQGMSDFPTGQPGGVVGGPGVGSDLSPNGQGTGLGGRHPMDPMARPGREMPSALPPDASNTLFVEGLPPDSTCREVAHIFRPFVGYEEVRLVNKERKHRGGDPLVLCFVDFANPACAATCLNALQGYNMDDHDPSSPFLRLQFARYSGPKSGPGHRGKR</sequence>
<evidence type="ECO:0000256" key="2">
    <source>
        <dbReference type="PROSITE-ProRule" id="PRU00176"/>
    </source>
</evidence>
<evidence type="ECO:0000256" key="1">
    <source>
        <dbReference type="ARBA" id="ARBA00022884"/>
    </source>
</evidence>
<evidence type="ECO:0000313" key="5">
    <source>
        <dbReference type="EMBL" id="KAJ4964699.1"/>
    </source>
</evidence>
<keyword evidence="6" id="KW-1185">Reference proteome</keyword>
<dbReference type="SUPFAM" id="SSF54928">
    <property type="entry name" value="RNA-binding domain, RBD"/>
    <property type="match status" value="1"/>
</dbReference>
<dbReference type="PANTHER" id="PTHR10501">
    <property type="entry name" value="U1 SMALL NUCLEAR RIBONUCLEOPROTEIN A/U2 SMALL NUCLEAR RIBONUCLEOPROTEIN B"/>
    <property type="match status" value="1"/>
</dbReference>
<organism evidence="5 6">
    <name type="scientific">Protea cynaroides</name>
    <dbReference type="NCBI Taxonomy" id="273540"/>
    <lineage>
        <taxon>Eukaryota</taxon>
        <taxon>Viridiplantae</taxon>
        <taxon>Streptophyta</taxon>
        <taxon>Embryophyta</taxon>
        <taxon>Tracheophyta</taxon>
        <taxon>Spermatophyta</taxon>
        <taxon>Magnoliopsida</taxon>
        <taxon>Proteales</taxon>
        <taxon>Proteaceae</taxon>
        <taxon>Protea</taxon>
    </lineage>
</organism>
<dbReference type="Proteomes" id="UP001141806">
    <property type="component" value="Unassembled WGS sequence"/>
</dbReference>
<dbReference type="EMBL" id="JAMYWD010000007">
    <property type="protein sequence ID" value="KAJ4964699.1"/>
    <property type="molecule type" value="Genomic_DNA"/>
</dbReference>
<dbReference type="CDD" id="cd21618">
    <property type="entry name" value="RRM_AtNSRA_like"/>
    <property type="match status" value="1"/>
</dbReference>
<dbReference type="OrthoDB" id="431169at2759"/>
<evidence type="ECO:0000259" key="4">
    <source>
        <dbReference type="PROSITE" id="PS50102"/>
    </source>
</evidence>
<comment type="caution">
    <text evidence="5">The sequence shown here is derived from an EMBL/GenBank/DDBJ whole genome shotgun (WGS) entry which is preliminary data.</text>
</comment>
<dbReference type="InterPro" id="IPR000504">
    <property type="entry name" value="RRM_dom"/>
</dbReference>
<dbReference type="InterPro" id="IPR035979">
    <property type="entry name" value="RBD_domain_sf"/>
</dbReference>
<feature type="compositionally biased region" description="Polar residues" evidence="3">
    <location>
        <begin position="11"/>
        <end position="33"/>
    </location>
</feature>
<dbReference type="SMART" id="SM00360">
    <property type="entry name" value="RRM"/>
    <property type="match status" value="1"/>
</dbReference>
<dbReference type="Gene3D" id="3.30.70.330">
    <property type="match status" value="1"/>
</dbReference>
<keyword evidence="1 2" id="KW-0694">RNA-binding</keyword>
<feature type="region of interest" description="Disordered" evidence="3">
    <location>
        <begin position="148"/>
        <end position="169"/>
    </location>
</feature>
<reference evidence="5" key="1">
    <citation type="journal article" date="2023" name="Plant J.">
        <title>The genome of the king protea, Protea cynaroides.</title>
        <authorList>
            <person name="Chang J."/>
            <person name="Duong T.A."/>
            <person name="Schoeman C."/>
            <person name="Ma X."/>
            <person name="Roodt D."/>
            <person name="Barker N."/>
            <person name="Li Z."/>
            <person name="Van de Peer Y."/>
            <person name="Mizrachi E."/>
        </authorList>
    </citation>
    <scope>NUCLEOTIDE SEQUENCE</scope>
    <source>
        <tissue evidence="5">Young leaves</tissue>
    </source>
</reference>
<protein>
    <recommendedName>
        <fullName evidence="4">RRM domain-containing protein</fullName>
    </recommendedName>
</protein>
<proteinExistence type="predicted"/>
<feature type="domain" description="RRM" evidence="4">
    <location>
        <begin position="191"/>
        <end position="277"/>
    </location>
</feature>
<dbReference type="Pfam" id="PF00076">
    <property type="entry name" value="RRM_1"/>
    <property type="match status" value="1"/>
</dbReference>
<dbReference type="InterPro" id="IPR012677">
    <property type="entry name" value="Nucleotide-bd_a/b_plait_sf"/>
</dbReference>
<feature type="region of interest" description="Disordered" evidence="3">
    <location>
        <begin position="1"/>
        <end position="49"/>
    </location>
</feature>
<dbReference type="GO" id="GO:0003723">
    <property type="term" value="F:RNA binding"/>
    <property type="evidence" value="ECO:0007669"/>
    <property type="project" value="UniProtKB-UniRule"/>
</dbReference>
<accession>A0A9Q0K5L7</accession>
<evidence type="ECO:0000256" key="3">
    <source>
        <dbReference type="SAM" id="MobiDB-lite"/>
    </source>
</evidence>
<dbReference type="AlphaFoldDB" id="A0A9Q0K5L7"/>
<gene>
    <name evidence="5" type="ORF">NE237_016548</name>
</gene>
<dbReference type="PROSITE" id="PS50102">
    <property type="entry name" value="RRM"/>
    <property type="match status" value="1"/>
</dbReference>
<evidence type="ECO:0000313" key="6">
    <source>
        <dbReference type="Proteomes" id="UP001141806"/>
    </source>
</evidence>